<feature type="region of interest" description="Actin-binding" evidence="7">
    <location>
        <begin position="1837"/>
        <end position="1859"/>
    </location>
</feature>
<dbReference type="EMBL" id="JABAHT010000499">
    <property type="protein sequence ID" value="KAF4654926.1"/>
    <property type="molecule type" value="Genomic_DNA"/>
</dbReference>
<dbReference type="SMART" id="SM00242">
    <property type="entry name" value="MYSc"/>
    <property type="match status" value="1"/>
</dbReference>
<feature type="compositionally biased region" description="Polar residues" evidence="9">
    <location>
        <begin position="1547"/>
        <end position="1565"/>
    </location>
</feature>
<dbReference type="SUPFAM" id="SSF48452">
    <property type="entry name" value="TPR-like"/>
    <property type="match status" value="1"/>
</dbReference>
<evidence type="ECO:0000259" key="10">
    <source>
        <dbReference type="PROSITE" id="PS51456"/>
    </source>
</evidence>
<feature type="compositionally biased region" description="Low complexity" evidence="9">
    <location>
        <begin position="2591"/>
        <end position="2610"/>
    </location>
</feature>
<dbReference type="Proteomes" id="UP000570595">
    <property type="component" value="Unassembled WGS sequence"/>
</dbReference>
<dbReference type="GO" id="GO:0000146">
    <property type="term" value="F:microfilament motor activity"/>
    <property type="evidence" value="ECO:0007669"/>
    <property type="project" value="TreeGrafter"/>
</dbReference>
<keyword evidence="8" id="KW-0175">Coiled coil</keyword>
<dbReference type="Gene3D" id="1.25.40.10">
    <property type="entry name" value="Tetratricopeptide repeat domain"/>
    <property type="match status" value="1"/>
</dbReference>
<evidence type="ECO:0000256" key="5">
    <source>
        <dbReference type="ARBA" id="ARBA00023203"/>
    </source>
</evidence>
<dbReference type="SMART" id="SM00028">
    <property type="entry name" value="TPR"/>
    <property type="match status" value="1"/>
</dbReference>
<dbReference type="SUPFAM" id="SSF52540">
    <property type="entry name" value="P-loop containing nucleoside triphosphate hydrolases"/>
    <property type="match status" value="1"/>
</dbReference>
<feature type="compositionally biased region" description="Basic and acidic residues" evidence="9">
    <location>
        <begin position="2362"/>
        <end position="2375"/>
    </location>
</feature>
<name>A0A7J6L6W3_PEROL</name>
<dbReference type="InterPro" id="IPR027417">
    <property type="entry name" value="P-loop_NTPase"/>
</dbReference>
<keyword evidence="1 7" id="KW-0547">Nucleotide-binding</keyword>
<feature type="region of interest" description="Disordered" evidence="9">
    <location>
        <begin position="1"/>
        <end position="33"/>
    </location>
</feature>
<dbReference type="InterPro" id="IPR011990">
    <property type="entry name" value="TPR-like_helical_dom_sf"/>
</dbReference>
<dbReference type="GO" id="GO:0016459">
    <property type="term" value="C:myosin complex"/>
    <property type="evidence" value="ECO:0007669"/>
    <property type="project" value="UniProtKB-KW"/>
</dbReference>
<evidence type="ECO:0000256" key="7">
    <source>
        <dbReference type="PROSITE-ProRule" id="PRU00782"/>
    </source>
</evidence>
<dbReference type="PROSITE" id="PS50096">
    <property type="entry name" value="IQ"/>
    <property type="match status" value="2"/>
</dbReference>
<dbReference type="InterPro" id="IPR019734">
    <property type="entry name" value="TPR_rpt"/>
</dbReference>
<dbReference type="Gene3D" id="1.10.10.820">
    <property type="match status" value="1"/>
</dbReference>
<evidence type="ECO:0000256" key="3">
    <source>
        <dbReference type="ARBA" id="ARBA00023123"/>
    </source>
</evidence>
<keyword evidence="4 7" id="KW-0505">Motor protein</keyword>
<evidence type="ECO:0000256" key="1">
    <source>
        <dbReference type="ARBA" id="ARBA00022741"/>
    </source>
</evidence>
<keyword evidence="5 7" id="KW-0009">Actin-binding</keyword>
<dbReference type="InterPro" id="IPR000048">
    <property type="entry name" value="IQ_motif_EF-hand-BS"/>
</dbReference>
<dbReference type="Gene3D" id="3.40.850.10">
    <property type="entry name" value="Kinesin motor domain"/>
    <property type="match status" value="1"/>
</dbReference>
<feature type="compositionally biased region" description="Polar residues" evidence="9">
    <location>
        <begin position="2327"/>
        <end position="2337"/>
    </location>
</feature>
<evidence type="ECO:0000313" key="12">
    <source>
        <dbReference type="Proteomes" id="UP000570595"/>
    </source>
</evidence>
<feature type="region of interest" description="Disordered" evidence="9">
    <location>
        <begin position="2591"/>
        <end position="2620"/>
    </location>
</feature>
<evidence type="ECO:0000313" key="11">
    <source>
        <dbReference type="EMBL" id="KAF4654926.1"/>
    </source>
</evidence>
<dbReference type="PROSITE" id="PS51456">
    <property type="entry name" value="MYOSIN_MOTOR"/>
    <property type="match status" value="1"/>
</dbReference>
<dbReference type="PRINTS" id="PR00193">
    <property type="entry name" value="MYOSINHEAVY"/>
</dbReference>
<organism evidence="11 12">
    <name type="scientific">Perkinsus olseni</name>
    <name type="common">Perkinsus atlanticus</name>
    <dbReference type="NCBI Taxonomy" id="32597"/>
    <lineage>
        <taxon>Eukaryota</taxon>
        <taxon>Sar</taxon>
        <taxon>Alveolata</taxon>
        <taxon>Perkinsozoa</taxon>
        <taxon>Perkinsea</taxon>
        <taxon>Perkinsida</taxon>
        <taxon>Perkinsidae</taxon>
        <taxon>Perkinsus</taxon>
    </lineage>
</organism>
<feature type="compositionally biased region" description="Polar residues" evidence="9">
    <location>
        <begin position="313"/>
        <end position="324"/>
    </location>
</feature>
<feature type="region of interest" description="Disordered" evidence="9">
    <location>
        <begin position="1544"/>
        <end position="1566"/>
    </location>
</feature>
<dbReference type="OrthoDB" id="6108017at2759"/>
<feature type="compositionally biased region" description="Basic and acidic residues" evidence="9">
    <location>
        <begin position="2435"/>
        <end position="2447"/>
    </location>
</feature>
<feature type="region of interest" description="Disordered" evidence="9">
    <location>
        <begin position="293"/>
        <end position="338"/>
    </location>
</feature>
<dbReference type="GO" id="GO:0005524">
    <property type="term" value="F:ATP binding"/>
    <property type="evidence" value="ECO:0007669"/>
    <property type="project" value="UniProtKB-UniRule"/>
</dbReference>
<gene>
    <name evidence="11" type="primary">PLEKHH3</name>
    <name evidence="11" type="ORF">FOZ61_007870</name>
</gene>
<feature type="compositionally biased region" description="Basic and acidic residues" evidence="9">
    <location>
        <begin position="2466"/>
        <end position="2487"/>
    </location>
</feature>
<dbReference type="GO" id="GO:0005737">
    <property type="term" value="C:cytoplasm"/>
    <property type="evidence" value="ECO:0007669"/>
    <property type="project" value="TreeGrafter"/>
</dbReference>
<proteinExistence type="inferred from homology"/>
<feature type="domain" description="Myosin motor" evidence="10">
    <location>
        <begin position="1119"/>
        <end position="1975"/>
    </location>
</feature>
<evidence type="ECO:0000256" key="9">
    <source>
        <dbReference type="SAM" id="MobiDB-lite"/>
    </source>
</evidence>
<evidence type="ECO:0000256" key="6">
    <source>
        <dbReference type="PROSITE-ProRule" id="PRU00339"/>
    </source>
</evidence>
<feature type="coiled-coil region" evidence="8">
    <location>
        <begin position="528"/>
        <end position="597"/>
    </location>
</feature>
<feature type="region of interest" description="Disordered" evidence="9">
    <location>
        <begin position="2658"/>
        <end position="2740"/>
    </location>
</feature>
<comment type="similarity">
    <text evidence="7">Belongs to the TRAFAC class myosin-kinesin ATPase superfamily. Myosin family.</text>
</comment>
<feature type="region of interest" description="Disordered" evidence="9">
    <location>
        <begin position="2318"/>
        <end position="2346"/>
    </location>
</feature>
<dbReference type="CDD" id="cd00124">
    <property type="entry name" value="MYSc"/>
    <property type="match status" value="1"/>
</dbReference>
<dbReference type="Gene3D" id="1.20.5.4820">
    <property type="match status" value="1"/>
</dbReference>
<dbReference type="Pfam" id="PF00063">
    <property type="entry name" value="Myosin_head"/>
    <property type="match status" value="1"/>
</dbReference>
<accession>A0A7J6L6W3</accession>
<feature type="compositionally biased region" description="Acidic residues" evidence="9">
    <location>
        <begin position="299"/>
        <end position="308"/>
    </location>
</feature>
<dbReference type="PROSITE" id="PS50005">
    <property type="entry name" value="TPR"/>
    <property type="match status" value="1"/>
</dbReference>
<comment type="caution">
    <text evidence="11">The sequence shown here is derived from an EMBL/GenBank/DDBJ whole genome shotgun (WGS) entry which is preliminary data.</text>
</comment>
<dbReference type="InterPro" id="IPR001609">
    <property type="entry name" value="Myosin_head_motor_dom-like"/>
</dbReference>
<dbReference type="Gene3D" id="1.20.120.720">
    <property type="entry name" value="Myosin VI head, motor domain, U50 subdomain"/>
    <property type="match status" value="1"/>
</dbReference>
<keyword evidence="2 7" id="KW-0067">ATP-binding</keyword>
<evidence type="ECO:0000256" key="4">
    <source>
        <dbReference type="ARBA" id="ARBA00023175"/>
    </source>
</evidence>
<keyword evidence="3 7" id="KW-0518">Myosin</keyword>
<dbReference type="InterPro" id="IPR036961">
    <property type="entry name" value="Kinesin_motor_dom_sf"/>
</dbReference>
<feature type="region of interest" description="Disordered" evidence="9">
    <location>
        <begin position="1269"/>
        <end position="1288"/>
    </location>
</feature>
<feature type="region of interest" description="Disordered" evidence="9">
    <location>
        <begin position="402"/>
        <end position="430"/>
    </location>
</feature>
<feature type="compositionally biased region" description="Low complexity" evidence="9">
    <location>
        <begin position="2718"/>
        <end position="2729"/>
    </location>
</feature>
<keyword evidence="6" id="KW-0802">TPR repeat</keyword>
<dbReference type="Gene3D" id="1.20.58.530">
    <property type="match status" value="1"/>
</dbReference>
<feature type="binding site" evidence="7">
    <location>
        <begin position="1241"/>
        <end position="1248"/>
    </location>
    <ligand>
        <name>ATP</name>
        <dbReference type="ChEBI" id="CHEBI:30616"/>
    </ligand>
</feature>
<dbReference type="PANTHER" id="PTHR13140:SF706">
    <property type="entry name" value="DILUTE CLASS UNCONVENTIONAL MYOSIN, ISOFORM C"/>
    <property type="match status" value="1"/>
</dbReference>
<reference evidence="11 12" key="1">
    <citation type="submission" date="2020-04" db="EMBL/GenBank/DDBJ databases">
        <title>Perkinsus olseni comparative genomics.</title>
        <authorList>
            <person name="Bogema D.R."/>
        </authorList>
    </citation>
    <scope>NUCLEOTIDE SEQUENCE [LARGE SCALE GENOMIC DNA]</scope>
    <source>
        <strain evidence="11">ATCC PRA-179</strain>
    </source>
</reference>
<evidence type="ECO:0000256" key="8">
    <source>
        <dbReference type="SAM" id="Coils"/>
    </source>
</evidence>
<protein>
    <submittedName>
        <fullName evidence="11">Myosin VIIA</fullName>
    </submittedName>
</protein>
<sequence length="2740" mass="302863">MTSEGAGNSFAVEPERTTEISPEPSADLPSQEAAGEKLGHFALDEDSLLLSFGPEEAQRAVEWCQSNCHRSDIFESRLDDGAKLKEEGNAMVKEGQWEDASGRYLAALYQVDFSIGQQWQLTNEHQHLLDSIKLSILNNLCLAYLHCEDAQKARKAADLAFKSVTTIDRMAKETDGLQPVPRETLGKVYYRRAKAYYSLRDYERAYADAKDAHEFCPSDTAVKRLMAEAQRLLKKEEEKSTRMWRSRAKKMFPESAQSVAAEGIANPSSLPVDKPRSRSTFFFLMESRIGELSPLELSGPEDPEEDDIGSAGVSGSSLQGTPERTSGDRTQEITADSCTSEELEKELAFLREELSDRNDELEKAQDDLKALKDVFAKQRLSAREETAKLREELEAAHNANRQLRAVVARGKPSRLSDQSRTGRPESPKNLQAEVEYYRLKVDELQLTLELEEYNRTQAEARRRKTLERDDADVTEKTMEGYRATVQYLYSLLLKSQSEVGTLQGKLKEEQARLGTESSVTGREAEQVIDMLTLERQRRQVEIERLEGELKGARSALMEAEEVSEERQGTIEAYEELVAEKEQEIEQLLGTVKEVMGRAQAAAESAKLWRGRALEIATEAVDSAAAASVSREGPQGPPVLAAAELTEAGHCTAVERLAMERVMDGMSITPEQGAALSFLKALNFLQRVLRKATVTSLSLARCLCGTPRPQDSQAAHLCSLVARTADAAAATIGKLTEQSVEKCISAASSKGVTDLMLSAEAELDDVVRHIAVMSSADLSPCDDLVLPAQNFLTKLQSACSAMLPDFNPSVAAGVAGSAVLAARMVAVAAAASVVGYGGGTEALMEACGSRIGQALDAGCCGKLLRPAAIEEKEQAHIRALEKTVFAARVEDKTRHGVAGLKGISEGLEAASLLIGRMPPEGELPEVSPSGVERSLETDVIDVLHGESGRYGELQRRLEEVQGEACVLRKELQTSCEDSESLRATLAALEGRLLQTAQKDEAAKARDSELERLRAEIEYYRRVERRQLRAQLGSSQKELDAAGSKEAALRRRIQQFEEAERLRSERERTTGDFGGGGHLLALQMQTLSQLVAAVSRLASGSSFYRTMDPTPVEGSEDANHYGVSNNTALVRLDPNSMLRNVQVRYEEAFKEVCLAKKRARCSSGDSSGIQFIGGGGSSIYTWTGSVLLAINPYQQMNVYDVEYVRYHYSKNLNQADPHPFAIASHAYRQLSKTRTSQSIIISGESGAGKTESSKHVMRFLTMLDETFIKNGVNSRSNRGGGSSGRRSTLDDRILGTNPILEAFGNAKTVRNDNSSRFGKLMKLNYTLPSATSAHNAAKPVIKSASIDTYLLARSRVTHTSSAHERSYHIFYLLCAGVQDAARRKQLRLEDGASEYSYLTPSRGKGPAKVRDTDDSAAFTEVVDAFTKLGITEAEQMEIFSVVSAVMKLGNIGLFPDEANPEGKTRTDDSGRRAAEDVAALIGLEQLSEPFIDHLTRQRLVVGGNKDITWADVRASKATTVRDALAKSLYVMVFDYVVELLNEKLRGDDQGSNSEEAENVNPNPQSPTRAADERSICILDIFGFENLARNSLEQLCINFANERLNEYFTENVVLSEREEYHQEHIPLPDLTPPDNRPTINVIGSLSPPGIFEQLRVVTVDYMIRPLDKDYNAILMSRLAPIAAINWRKDESAPQSGGQASQRILKCVGPQHPRLFIVNHYAEPVTYSTEGFVEKNKDSDRNVMDLLSLSSSDFIQRLISGPAKTVETDSEGESWPEYGSGRMSVQPSSRMSFFGRPAGRSMSVVGPSRMSLSQGAGGIPGLNHSGAASKKCIASEFAKQVDVLLEDLKATRSHYIRCIKPNDDQLPGVFSPDRVFKQLEVTGMFTVLVLMAHAYPTRIPYADLFDRYKSMLPGHILGLLMRPGRGGGARLFVEQMLEVVAEEERSSGREYSKGKEFALGTSKVFFRPQSVEPVDSLLAAIDGDVAKRNRVAQAIATSIIRRRRYRQQCYIRTGGRLLVILRRRQNYWKWFHQYFLRLTAIVKFIRRRLLPSVYEKRRIRKAAACKIQEYWRARRDRRRREAALIIVSRMRCYLARKVLKERALRRRVCTASAISIQCAWRQRLARRELRRRFNANEEAKRRHAEMERMKELQREKEAAERELREARELIEKKEEESAAVCEALVKQEEQTASDRENRSMALADWEARQVRDADAARAREEAEKTRLMEEQISLEASLAEERARFQAQLAAERARVEAQMAEEKARMELRLAEERAAIEAERARNEEEKRRIEAERAQEAAMAETLRQQQLELDREKTELEQAKLAVSMTGPLSSPGTSEGSVKREQELLAEQEEEIARLRAEVEAFKMKKDTEMKVEVEGSASSKRAHSPTLGSVPPAKRSRSNSSNGPENGCTPRKPRVTGDVPMMSASPLAFTPGRGDRSESRLESAQKARRAARADYSGGVASAVSRREQMQRLERMNNSAEKEKRLKAMRKSARWIDDDDVTSLSPIKPVGEDHCGGRDSLLEISDQEMCEAKPQTKWEAEASRVSEPMVERKIWTRQTRNSGRLTSEMSVSSVAISESHLKQPRARVAAKGGARARAASANTSAAYGSRSAGATSAPARAVRSGRAAAAVYEHENISGISSTSKLSFNQSRSCLAGKGRGAGTRMQPPGFTSKGVPRGSASTRAISAPVTGRRGGGPATGTVDSSSRIGQGKGTLRTAGTASGSTTARRGKGASSTRR</sequence>
<dbReference type="GO" id="GO:0051015">
    <property type="term" value="F:actin filament binding"/>
    <property type="evidence" value="ECO:0007669"/>
    <property type="project" value="TreeGrafter"/>
</dbReference>
<feature type="region of interest" description="Disordered" evidence="9">
    <location>
        <begin position="2362"/>
        <end position="2493"/>
    </location>
</feature>
<dbReference type="GO" id="GO:0016020">
    <property type="term" value="C:membrane"/>
    <property type="evidence" value="ECO:0007669"/>
    <property type="project" value="TreeGrafter"/>
</dbReference>
<feature type="repeat" description="TPR" evidence="6">
    <location>
        <begin position="186"/>
        <end position="219"/>
    </location>
</feature>
<evidence type="ECO:0000256" key="2">
    <source>
        <dbReference type="ARBA" id="ARBA00022840"/>
    </source>
</evidence>
<dbReference type="Pfam" id="PF00612">
    <property type="entry name" value="IQ"/>
    <property type="match status" value="1"/>
</dbReference>
<dbReference type="GO" id="GO:0007015">
    <property type="term" value="P:actin filament organization"/>
    <property type="evidence" value="ECO:0007669"/>
    <property type="project" value="TreeGrafter"/>
</dbReference>
<dbReference type="PANTHER" id="PTHR13140">
    <property type="entry name" value="MYOSIN"/>
    <property type="match status" value="1"/>
</dbReference>
<feature type="compositionally biased region" description="Basic residues" evidence="9">
    <location>
        <begin position="2730"/>
        <end position="2740"/>
    </location>
</feature>